<evidence type="ECO:0000313" key="3">
    <source>
        <dbReference type="Proteomes" id="UP000600101"/>
    </source>
</evidence>
<feature type="coiled-coil region" evidence="1">
    <location>
        <begin position="18"/>
        <end position="45"/>
    </location>
</feature>
<gene>
    <name evidence="2" type="ORF">H7965_11155</name>
</gene>
<comment type="caution">
    <text evidence="2">The sequence shown here is derived from an EMBL/GenBank/DDBJ whole genome shotgun (WGS) entry which is preliminary data.</text>
</comment>
<sequence>MSRRPRSKTAGPKGAHSFAELKLEITQLQRELTRAEARIRQLEGGGADPMVAKRLAELEEGQKIARGLAVDAAVARSRAEAELKALRDAISKATGFNGWLLRRAQKRLGKG</sequence>
<organism evidence="2 3">
    <name type="scientific">Siccirubricoccus deserti</name>
    <dbReference type="NCBI Taxonomy" id="2013562"/>
    <lineage>
        <taxon>Bacteria</taxon>
        <taxon>Pseudomonadati</taxon>
        <taxon>Pseudomonadota</taxon>
        <taxon>Alphaproteobacteria</taxon>
        <taxon>Acetobacterales</taxon>
        <taxon>Roseomonadaceae</taxon>
        <taxon>Siccirubricoccus</taxon>
    </lineage>
</organism>
<protein>
    <submittedName>
        <fullName evidence="2">Uncharacterized protein</fullName>
    </submittedName>
</protein>
<accession>A0A9X0UDN8</accession>
<proteinExistence type="predicted"/>
<name>A0A9X0UDN8_9PROT</name>
<keyword evidence="1" id="KW-0175">Coiled coil</keyword>
<dbReference type="EMBL" id="JACOMF010000010">
    <property type="protein sequence ID" value="MBC4015881.1"/>
    <property type="molecule type" value="Genomic_DNA"/>
</dbReference>
<keyword evidence="3" id="KW-1185">Reference proteome</keyword>
<reference evidence="2" key="1">
    <citation type="submission" date="2020-08" db="EMBL/GenBank/DDBJ databases">
        <authorList>
            <person name="Hu Y."/>
            <person name="Nguyen S.V."/>
            <person name="Li F."/>
            <person name="Fanning S."/>
        </authorList>
    </citation>
    <scope>NUCLEOTIDE SEQUENCE</scope>
    <source>
        <strain evidence="2">SYSU D8009</strain>
    </source>
</reference>
<dbReference type="Proteomes" id="UP000600101">
    <property type="component" value="Unassembled WGS sequence"/>
</dbReference>
<evidence type="ECO:0000313" key="2">
    <source>
        <dbReference type="EMBL" id="MBC4015881.1"/>
    </source>
</evidence>
<dbReference type="RefSeq" id="WP_186770654.1">
    <property type="nucleotide sequence ID" value="NZ_JACOMF010000010.1"/>
</dbReference>
<dbReference type="AlphaFoldDB" id="A0A9X0UDN8"/>
<evidence type="ECO:0000256" key="1">
    <source>
        <dbReference type="SAM" id="Coils"/>
    </source>
</evidence>